<evidence type="ECO:0000256" key="1">
    <source>
        <dbReference type="ARBA" id="ARBA00006596"/>
    </source>
</evidence>
<evidence type="ECO:0000256" key="5">
    <source>
        <dbReference type="ARBA" id="ARBA00023014"/>
    </source>
</evidence>
<protein>
    <recommendedName>
        <fullName evidence="7">Iron hydrogenase large subunit C-terminal domain-containing protein</fullName>
    </recommendedName>
</protein>
<dbReference type="AlphaFoldDB" id="A0AAD9MP32"/>
<dbReference type="Gene3D" id="3.40.950.10">
    <property type="entry name" value="Fe-only Hydrogenase (Larger Subunit), Chain L, domain 3"/>
    <property type="match status" value="1"/>
</dbReference>
<evidence type="ECO:0000256" key="2">
    <source>
        <dbReference type="ARBA" id="ARBA00022485"/>
    </source>
</evidence>
<dbReference type="FunFam" id="3.30.70.20:FF:000042">
    <property type="entry name" value="Cytosolic Fe-S cluster assembly factor NAR1"/>
    <property type="match status" value="1"/>
</dbReference>
<keyword evidence="9" id="KW-1185">Reference proteome</keyword>
<dbReference type="InterPro" id="IPR004108">
    <property type="entry name" value="Fe_hydrogenase_lsu_C"/>
</dbReference>
<dbReference type="InterPro" id="IPR050340">
    <property type="entry name" value="Cytosolic_Fe-S_CAF"/>
</dbReference>
<gene>
    <name evidence="8" type="ORF">QBZ16_000074</name>
</gene>
<feature type="domain" description="Iron hydrogenase large subunit C-terminal" evidence="7">
    <location>
        <begin position="271"/>
        <end position="554"/>
    </location>
</feature>
<name>A0AAD9MP32_PROWI</name>
<dbReference type="Proteomes" id="UP001255856">
    <property type="component" value="Unassembled WGS sequence"/>
</dbReference>
<evidence type="ECO:0000256" key="4">
    <source>
        <dbReference type="ARBA" id="ARBA00023004"/>
    </source>
</evidence>
<dbReference type="Pfam" id="PF02906">
    <property type="entry name" value="Fe_hyd_lg_C"/>
    <property type="match status" value="1"/>
</dbReference>
<dbReference type="PANTHER" id="PTHR11615">
    <property type="entry name" value="NITRATE, FORMATE, IRON DEHYDROGENASE"/>
    <property type="match status" value="1"/>
</dbReference>
<evidence type="ECO:0000313" key="8">
    <source>
        <dbReference type="EMBL" id="KAK2080221.1"/>
    </source>
</evidence>
<feature type="region of interest" description="Disordered" evidence="6">
    <location>
        <begin position="108"/>
        <end position="158"/>
    </location>
</feature>
<dbReference type="EMBL" id="JASFZW010000001">
    <property type="protein sequence ID" value="KAK2080221.1"/>
    <property type="molecule type" value="Genomic_DNA"/>
</dbReference>
<dbReference type="InterPro" id="IPR009016">
    <property type="entry name" value="Fe_hydrogenase"/>
</dbReference>
<evidence type="ECO:0000259" key="7">
    <source>
        <dbReference type="Pfam" id="PF02906"/>
    </source>
</evidence>
<dbReference type="Gene3D" id="3.40.50.1780">
    <property type="match status" value="1"/>
</dbReference>
<evidence type="ECO:0000256" key="3">
    <source>
        <dbReference type="ARBA" id="ARBA00022723"/>
    </source>
</evidence>
<keyword evidence="4" id="KW-0408">Iron</keyword>
<evidence type="ECO:0000313" key="9">
    <source>
        <dbReference type="Proteomes" id="UP001255856"/>
    </source>
</evidence>
<keyword evidence="2" id="KW-0004">4Fe-4S</keyword>
<comment type="caution">
    <text evidence="8">The sequence shown here is derived from an EMBL/GenBank/DDBJ whole genome shotgun (WGS) entry which is preliminary data.</text>
</comment>
<accession>A0AAD9MP32</accession>
<sequence length="634" mass="67053">MAAKTGYVPDITFRPAEDLVDVGSLVTSPEQEVWLLQLPHDPEDPVKWTLSSRNGDTVEATASVSGRTYVMESDLEAPPTFVPPAKKAGKSVAVSRVLVVRRAARSEDEICGAGPASQAEDKPESPRKEHKRARKEEKSHKKEKKEKKEKRSKDRNAVSRMFSGAVKIGDVSDFIAPSQDCIVSLGNGKATVASSAADGDEDQEVGLVRPSRLRAGPGRSAAEEVATKPVTISLNDCLACSGCVTSAETVLLQAQSVEALTSRLQDRAGPTVVVSLSPQSICSLAVAVGVPAPLLERRLAAALRGLGAASVLSTSPARDVVLAAVAAEAVDRWRSGAARPLLSSACPGWICYAEKTHGAWILPHLSAVRSPQALTAALVKGRWAAERGLARAGVFHCTAMPCFDKKLEASRDDFASDGVPDTDCVLATTEVAKLMAEAGIDLAAPGPDGAPLRAGWTGARLAGSGSYMEAVLRTVADLVPGARALPADEFDTIPGRNPDIQEASVEVDGQPVFRCAAIYGFRNIQGLVRRMKLGKSPYDFVEIMACPSGCLNGGGQIRPAPGQSPAALVQAVEEGYASLREGAPRTLRESAALGGFVDAASDERGFRIRPEQRALLETSYHAREKSVTSVLRDW</sequence>
<comment type="similarity">
    <text evidence="1">Belongs to the NARF family.</text>
</comment>
<organism evidence="8 9">
    <name type="scientific">Prototheca wickerhamii</name>
    <dbReference type="NCBI Taxonomy" id="3111"/>
    <lineage>
        <taxon>Eukaryota</taxon>
        <taxon>Viridiplantae</taxon>
        <taxon>Chlorophyta</taxon>
        <taxon>core chlorophytes</taxon>
        <taxon>Trebouxiophyceae</taxon>
        <taxon>Chlorellales</taxon>
        <taxon>Chlorellaceae</taxon>
        <taxon>Prototheca</taxon>
    </lineage>
</organism>
<keyword evidence="5" id="KW-0411">Iron-sulfur</keyword>
<keyword evidence="3" id="KW-0479">Metal-binding</keyword>
<dbReference type="SUPFAM" id="SSF53920">
    <property type="entry name" value="Fe-only hydrogenase"/>
    <property type="match status" value="1"/>
</dbReference>
<proteinExistence type="inferred from homology"/>
<evidence type="ECO:0000256" key="6">
    <source>
        <dbReference type="SAM" id="MobiDB-lite"/>
    </source>
</evidence>
<dbReference type="GO" id="GO:0051539">
    <property type="term" value="F:4 iron, 4 sulfur cluster binding"/>
    <property type="evidence" value="ECO:0007669"/>
    <property type="project" value="UniProtKB-KW"/>
</dbReference>
<reference evidence="8" key="1">
    <citation type="submission" date="2021-01" db="EMBL/GenBank/DDBJ databases">
        <authorList>
            <person name="Eckstrom K.M.E."/>
        </authorList>
    </citation>
    <scope>NUCLEOTIDE SEQUENCE</scope>
    <source>
        <strain evidence="8">UVCC 0001</strain>
    </source>
</reference>
<dbReference type="GO" id="GO:0046872">
    <property type="term" value="F:metal ion binding"/>
    <property type="evidence" value="ECO:0007669"/>
    <property type="project" value="UniProtKB-KW"/>
</dbReference>